<dbReference type="Pfam" id="PF00094">
    <property type="entry name" value="VWD"/>
    <property type="match status" value="4"/>
</dbReference>
<name>A0A3P9M1V9_ORYLA</name>
<comment type="subunit">
    <text evidence="7">Homomultimer; disulfide-linked. The N- and C-terminus mediate their assembly into higher order structures to form filaments. The CTCK domains of two polypeptides associate in the endoplasmic reticulum to generate intermolecularly disulfide-bonded dimers. These dimers progress to the Golgi apparatus, which is a more acidic environment than the endoplasmic reticulum. Under acidic conditions, the N-termini form non-covalent intermolecular interactions that juxtapose assemblies from different CTCK-linked dimers to produce long, disulfide-linked polymers that remain highly compact until secretion.</text>
</comment>
<dbReference type="FunFam" id="2.10.25.10:FF:000153">
    <property type="entry name" value="MUC5B isoform 1"/>
    <property type="match status" value="1"/>
</dbReference>
<dbReference type="PANTHER" id="PTHR11339">
    <property type="entry name" value="EXTRACELLULAR MATRIX GLYCOPROTEIN RELATED"/>
    <property type="match status" value="1"/>
</dbReference>
<evidence type="ECO:0000256" key="7">
    <source>
        <dbReference type="ARBA" id="ARBA00063950"/>
    </source>
</evidence>
<evidence type="ECO:0000256" key="5">
    <source>
        <dbReference type="ARBA" id="ARBA00023157"/>
    </source>
</evidence>
<keyword evidence="3" id="KW-0732">Signal</keyword>
<dbReference type="SMART" id="SM00832">
    <property type="entry name" value="C8"/>
    <property type="match status" value="4"/>
</dbReference>
<dbReference type="Pfam" id="PF25962">
    <property type="entry name" value="TIL_OTOGL_Mucin"/>
    <property type="match status" value="1"/>
</dbReference>
<reference evidence="10" key="4">
    <citation type="submission" date="2025-09" db="UniProtKB">
        <authorList>
            <consortium name="Ensembl"/>
        </authorList>
    </citation>
    <scope>IDENTIFICATION</scope>
    <source>
        <strain evidence="10">HNI</strain>
    </source>
</reference>
<dbReference type="CDD" id="cd19941">
    <property type="entry name" value="TIL"/>
    <property type="match status" value="4"/>
</dbReference>
<dbReference type="FunFam" id="2.10.25.10:FF:000414">
    <property type="entry name" value="von Willebrand factor"/>
    <property type="match status" value="1"/>
</dbReference>
<dbReference type="Ensembl" id="ENSORLT00020000795.1">
    <property type="protein sequence ID" value="ENSORLP00020026865.1"/>
    <property type="gene ID" value="ENSORLG00020009650.1"/>
</dbReference>
<evidence type="ECO:0000256" key="1">
    <source>
        <dbReference type="ARBA" id="ARBA00004613"/>
    </source>
</evidence>
<proteinExistence type="predicted"/>
<dbReference type="SMART" id="SM00214">
    <property type="entry name" value="VWC"/>
    <property type="match status" value="4"/>
</dbReference>
<evidence type="ECO:0000256" key="3">
    <source>
        <dbReference type="ARBA" id="ARBA00022729"/>
    </source>
</evidence>
<dbReference type="GO" id="GO:0005576">
    <property type="term" value="C:extracellular region"/>
    <property type="evidence" value="ECO:0007669"/>
    <property type="project" value="UniProtKB-SubCell"/>
</dbReference>
<dbReference type="InterPro" id="IPR050780">
    <property type="entry name" value="Mucin_vWF_Thrombospondin_sf"/>
</dbReference>
<evidence type="ECO:0000256" key="4">
    <source>
        <dbReference type="ARBA" id="ARBA00022737"/>
    </source>
</evidence>
<feature type="domain" description="VWFD" evidence="9">
    <location>
        <begin position="1310"/>
        <end position="1492"/>
    </location>
</feature>
<dbReference type="FunFam" id="2.10.25.10:FF:000674">
    <property type="entry name" value="Mucin-2"/>
    <property type="match status" value="1"/>
</dbReference>
<evidence type="ECO:0000259" key="9">
    <source>
        <dbReference type="PROSITE" id="PS51233"/>
    </source>
</evidence>
<keyword evidence="2" id="KW-0964">Secreted</keyword>
<evidence type="ECO:0000256" key="6">
    <source>
        <dbReference type="ARBA" id="ARBA00023180"/>
    </source>
</evidence>
<evidence type="ECO:0000313" key="11">
    <source>
        <dbReference type="Proteomes" id="UP000265180"/>
    </source>
</evidence>
<dbReference type="InterPro" id="IPR001846">
    <property type="entry name" value="VWF_type-D"/>
</dbReference>
<comment type="subcellular location">
    <subcellularLocation>
        <location evidence="1">Secreted</location>
    </subcellularLocation>
</comment>
<dbReference type="Pfam" id="PF01826">
    <property type="entry name" value="TIL"/>
    <property type="match status" value="1"/>
</dbReference>
<feature type="domain" description="VWFD" evidence="9">
    <location>
        <begin position="337"/>
        <end position="509"/>
    </location>
</feature>
<dbReference type="Pfam" id="PF08742">
    <property type="entry name" value="C8"/>
    <property type="match status" value="4"/>
</dbReference>
<evidence type="ECO:0008006" key="12">
    <source>
        <dbReference type="Google" id="ProtNLM"/>
    </source>
</evidence>
<feature type="domain" description="VWFD" evidence="9">
    <location>
        <begin position="801"/>
        <end position="969"/>
    </location>
</feature>
<dbReference type="InterPro" id="IPR058753">
    <property type="entry name" value="TIL_OTOGL_Mucin"/>
</dbReference>
<dbReference type="PROSITE" id="PS01208">
    <property type="entry name" value="VWFC_1"/>
    <property type="match status" value="1"/>
</dbReference>
<reference evidence="10" key="3">
    <citation type="submission" date="2025-08" db="UniProtKB">
        <authorList>
            <consortium name="Ensembl"/>
        </authorList>
    </citation>
    <scope>IDENTIFICATION</scope>
    <source>
        <strain evidence="10">HNI</strain>
    </source>
</reference>
<keyword evidence="5" id="KW-1015">Disulfide bond</keyword>
<dbReference type="SUPFAM" id="SSF57567">
    <property type="entry name" value="Serine protease inhibitors"/>
    <property type="match status" value="4"/>
</dbReference>
<dbReference type="Proteomes" id="UP000265180">
    <property type="component" value="Chromosome 6"/>
</dbReference>
<accession>A0A3P9M1V9</accession>
<feature type="domain" description="VWFD" evidence="9">
    <location>
        <begin position="26"/>
        <end position="203"/>
    </location>
</feature>
<sequence>KGVPIERKLFIILPHPLEVTLPNSHQFCSTWGNYHFKTFGGKFFQFPFTCNYIFATHCKTSYEVFNIQLQREEVEGVVTIKRVIMKLDGLVVELASSSITVDGNGVTMPYKKAGISIGTFSSYVKIETSLGLVAMWNQEDSFWVCLFLLFQNQTCGLCGELSDIYDPQISPCKDLIAGPAFSSCPDLLNTDPFIKACMKDLCSCKSSNTECLCSTMSEYSRQCAHAGGAPQSWENQHLCTKSCPYNMVYQECGSPCTDTCSNQQRSQMCDEHCVDGCFCPAGTVLDDISQTGCVPLDQCSCSHNGELFQQGESYHQTCKQCTCFKGVWNCEDLNCPGVCSILGGSHISTFDDKAYTFHGDCSYVFSKETNGYFTILGDLVKCKNSDKSTCLSSVTLKHLNHTIEVKDNKDVFYNSFSPKLPLFMDDIAIFKPSSFFIIIHTSFGLDIEIQLVPVMQIYIKADVSLKEKLKGLCGDFNDVEADDFRTSNGIVEGTAVTFANTWKVKATCPDVKAVLEDPCTLSILKEKFAKNWCLLLSDPTGMFSACHSKINPEDYENACVYDTCACENSEDCMCAAISSYVHACAAEGISFDGWRSNMCCKYCPSTFEYKYNMTGCGHTCRSLSQPDLTCPMQFTLVDGCGCAEGTYLDESGVCVSASQCSCYMGDTPVQPGQVVMVSGQSCTCHSGKLSCIGQHTIESKSCSDPMVFFNCSSASTGEKGAECQNTCLTLDTECMSTQCTSGCVCPDGLLSDGKGGCVKEDDCPCSHNGELYNPGQTITVNCNTCTCKSRNWECTEKDCTSTCTIYGEGHYITFDQKRFTFNGDCRYIFAQDYCGNDMDGTFRVLTEMVCAATESVCSTAVKLFLGNTEIILSDESVQVIKQKEGSDVLFKVHTMGLYLVIEAKNGLVLIWDKKTTLMVRLSSTFKRKVCGLCGNFDGNIKNDFTTQRKEVVTDATEFGNSWRVSTECPNANTTENACSLYSHKKAWALKHCDIIKSDVFALCHSKVDPQSYYDACVRDTCACNTGGDCECFCSTVAAYAAACNESGVCVKWRTPTICPVFCDFYNPDGECEWHYAPCGRPCMKTCRNPSGTCYSELPPLEGKMPTCKCFYNNIYFKYGDEIYNTHDGNGTCITAVCGKNGNIIRDYTPCQTLPTPSTTVFVFTRSGKNYRAKRFCHYFFENLYFHHYLLNFYFVFSFTETTTELPSTKNSHKTSSITTEAVSTILTVTVPGFSQITRTTKQLSSSMPPFSTNGESWKSDKCTTEKCENGKVILNHVPCKQVTIPVCENNQPPVRVYDEGGCCFHYECRCVCSGWGDPHYQTFDGEYYSFQKNCTYVLIKEIIPRHNLKIHIDNENCNPSGTVTCAKALNIFYKNDNITLTQKRGLKTVNMVFINGKQVNPAYSNKDLIITSTAIELLLKIPEIEAVVTFKGLLFSVELPFSLFHGNTEGQCGTCDNNRKNDCRLPDGSIHPLCSEMAYEWRVPDGSKPYCNVKPPVVNPPPGPTPSSCKPEICDILMSKVFEECHKKIPPKAFYEACKFDVCHMSNISAGCSSLEAYALMCAEISVCVSWRKATNGKCEYKCPQNKVYKPCGPTVVPTCNGEGDDQNTGCTQFMEGCFCPGGMTLFSPTSDICVSSCCTGPDGQPKQLGEKWQVGCKQCVCDSNTQSVECRPLACPNQEPIKCTEDGEVLVNRTVDCCERLTCECDKNSCSPQSQECKLGFELKVHVSNESCCPVFSCVPKGVCVYNDTEYKPDKTFSKSTCEICHCTDIQDPSTQLNTFINHLKWCSFKQGFVHMDQPGQCCGSCVQIRCVFNPPEGSSPVLLEVKKSWSPPNDNCIKYDCQKVNGDFIVSRNQTTCPEYDPDNCIPVSIVKNSNRKHCISVSVQLFKDSFWLSFN</sequence>
<dbReference type="PANTHER" id="PTHR11339:SF408">
    <property type="entry name" value="MUCIN-5B"/>
    <property type="match status" value="1"/>
</dbReference>
<organism evidence="10 11">
    <name type="scientific">Oryzias latipes</name>
    <name type="common">Japanese rice fish</name>
    <name type="synonym">Japanese killifish</name>
    <dbReference type="NCBI Taxonomy" id="8090"/>
    <lineage>
        <taxon>Eukaryota</taxon>
        <taxon>Metazoa</taxon>
        <taxon>Chordata</taxon>
        <taxon>Craniata</taxon>
        <taxon>Vertebrata</taxon>
        <taxon>Euteleostomi</taxon>
        <taxon>Actinopterygii</taxon>
        <taxon>Neopterygii</taxon>
        <taxon>Teleostei</taxon>
        <taxon>Neoteleostei</taxon>
        <taxon>Acanthomorphata</taxon>
        <taxon>Ovalentaria</taxon>
        <taxon>Atherinomorphae</taxon>
        <taxon>Beloniformes</taxon>
        <taxon>Adrianichthyidae</taxon>
        <taxon>Oryziinae</taxon>
        <taxon>Oryzias</taxon>
    </lineage>
</organism>
<dbReference type="Gene3D" id="2.10.25.10">
    <property type="entry name" value="Laminin"/>
    <property type="match status" value="4"/>
</dbReference>
<dbReference type="PROSITE" id="PS50184">
    <property type="entry name" value="VWFC_2"/>
    <property type="match status" value="1"/>
</dbReference>
<evidence type="ECO:0000259" key="8">
    <source>
        <dbReference type="PROSITE" id="PS50184"/>
    </source>
</evidence>
<reference evidence="10 11" key="2">
    <citation type="submission" date="2017-04" db="EMBL/GenBank/DDBJ databases">
        <title>CpG methylation of centromeres and impact of large insertions on vertebrate speciation.</title>
        <authorList>
            <person name="Ichikawa K."/>
            <person name="Yoshimura J."/>
            <person name="Morishita S."/>
        </authorList>
    </citation>
    <scope>NUCLEOTIDE SEQUENCE</scope>
    <source>
        <strain evidence="10 11">HNI</strain>
    </source>
</reference>
<feature type="domain" description="VWFC" evidence="8">
    <location>
        <begin position="1637"/>
        <end position="1705"/>
    </location>
</feature>
<dbReference type="SMART" id="SM00216">
    <property type="entry name" value="VWD"/>
    <property type="match status" value="4"/>
</dbReference>
<dbReference type="InterPro" id="IPR002919">
    <property type="entry name" value="TIL_dom"/>
</dbReference>
<keyword evidence="6" id="KW-0325">Glycoprotein</keyword>
<protein>
    <recommendedName>
        <fullName evidence="12">Mucin 5B, oligomeric mucus/gel-forming</fullName>
    </recommendedName>
</protein>
<dbReference type="InterPro" id="IPR001007">
    <property type="entry name" value="VWF_dom"/>
</dbReference>
<evidence type="ECO:0000313" key="10">
    <source>
        <dbReference type="Ensembl" id="ENSORLP00020026865.1"/>
    </source>
</evidence>
<dbReference type="PROSITE" id="PS51233">
    <property type="entry name" value="VWFD"/>
    <property type="match status" value="4"/>
</dbReference>
<dbReference type="InterPro" id="IPR036084">
    <property type="entry name" value="Ser_inhib-like_sf"/>
</dbReference>
<keyword evidence="4" id="KW-0677">Repeat</keyword>
<reference key="1">
    <citation type="journal article" date="2007" name="Nature">
        <title>The medaka draft genome and insights into vertebrate genome evolution.</title>
        <authorList>
            <person name="Kasahara M."/>
            <person name="Naruse K."/>
            <person name="Sasaki S."/>
            <person name="Nakatani Y."/>
            <person name="Qu W."/>
            <person name="Ahsan B."/>
            <person name="Yamada T."/>
            <person name="Nagayasu Y."/>
            <person name="Doi K."/>
            <person name="Kasai Y."/>
            <person name="Jindo T."/>
            <person name="Kobayashi D."/>
            <person name="Shimada A."/>
            <person name="Toyoda A."/>
            <person name="Kuroki Y."/>
            <person name="Fujiyama A."/>
            <person name="Sasaki T."/>
            <person name="Shimizu A."/>
            <person name="Asakawa S."/>
            <person name="Shimizu N."/>
            <person name="Hashimoto S."/>
            <person name="Yang J."/>
            <person name="Lee Y."/>
            <person name="Matsushima K."/>
            <person name="Sugano S."/>
            <person name="Sakaizumi M."/>
            <person name="Narita T."/>
            <person name="Ohishi K."/>
            <person name="Haga S."/>
            <person name="Ohta F."/>
            <person name="Nomoto H."/>
            <person name="Nogata K."/>
            <person name="Morishita T."/>
            <person name="Endo T."/>
            <person name="Shin-I T."/>
            <person name="Takeda H."/>
            <person name="Morishita S."/>
            <person name="Kohara Y."/>
        </authorList>
    </citation>
    <scope>NUCLEOTIDE SEQUENCE [LARGE SCALE GENOMIC DNA]</scope>
    <source>
        <strain>Hd-rR</strain>
    </source>
</reference>
<evidence type="ECO:0000256" key="2">
    <source>
        <dbReference type="ARBA" id="ARBA00022525"/>
    </source>
</evidence>
<dbReference type="InterPro" id="IPR014853">
    <property type="entry name" value="VWF/SSPO/ZAN-like_Cys-rich_dom"/>
</dbReference>
<dbReference type="SMART" id="SM00215">
    <property type="entry name" value="VWC_out"/>
    <property type="match status" value="2"/>
</dbReference>